<evidence type="ECO:0000259" key="6">
    <source>
        <dbReference type="Pfam" id="PF16414"/>
    </source>
</evidence>
<protein>
    <recommendedName>
        <fullName evidence="10">Niemann-Pick C1 protein</fullName>
    </recommendedName>
</protein>
<dbReference type="EMBL" id="OW152825">
    <property type="protein sequence ID" value="CAH2041487.1"/>
    <property type="molecule type" value="Genomic_DNA"/>
</dbReference>
<keyword evidence="2 5" id="KW-0812">Transmembrane</keyword>
<evidence type="ECO:0000313" key="9">
    <source>
        <dbReference type="Proteomes" id="UP000837857"/>
    </source>
</evidence>
<evidence type="ECO:0000259" key="7">
    <source>
        <dbReference type="Pfam" id="PF22314"/>
    </source>
</evidence>
<dbReference type="Pfam" id="PF16414">
    <property type="entry name" value="NPC1_N"/>
    <property type="match status" value="1"/>
</dbReference>
<evidence type="ECO:0000256" key="3">
    <source>
        <dbReference type="ARBA" id="ARBA00022989"/>
    </source>
</evidence>
<keyword evidence="9" id="KW-1185">Reference proteome</keyword>
<dbReference type="InterPro" id="IPR032190">
    <property type="entry name" value="NPC1_N"/>
</dbReference>
<evidence type="ECO:0000256" key="4">
    <source>
        <dbReference type="ARBA" id="ARBA00023136"/>
    </source>
</evidence>
<dbReference type="PANTHER" id="PTHR45727:SF6">
    <property type="entry name" value="NPC INTRACELLULAR CHOLESTEROL TRANSPORTER 1 HOMOLOG 1B"/>
    <property type="match status" value="1"/>
</dbReference>
<feature type="non-terminal residue" evidence="8">
    <location>
        <position position="876"/>
    </location>
</feature>
<evidence type="ECO:0000256" key="5">
    <source>
        <dbReference type="SAM" id="Phobius"/>
    </source>
</evidence>
<dbReference type="Proteomes" id="UP000837857">
    <property type="component" value="Chromosome 13"/>
</dbReference>
<keyword evidence="4 5" id="KW-0472">Membrane</keyword>
<feature type="transmembrane region" description="Helical" evidence="5">
    <location>
        <begin position="832"/>
        <end position="855"/>
    </location>
</feature>
<feature type="transmembrane region" description="Helical" evidence="5">
    <location>
        <begin position="246"/>
        <end position="270"/>
    </location>
</feature>
<organism evidence="8 9">
    <name type="scientific">Iphiclides podalirius</name>
    <name type="common">scarce swallowtail</name>
    <dbReference type="NCBI Taxonomy" id="110791"/>
    <lineage>
        <taxon>Eukaryota</taxon>
        <taxon>Metazoa</taxon>
        <taxon>Ecdysozoa</taxon>
        <taxon>Arthropoda</taxon>
        <taxon>Hexapoda</taxon>
        <taxon>Insecta</taxon>
        <taxon>Pterygota</taxon>
        <taxon>Neoptera</taxon>
        <taxon>Endopterygota</taxon>
        <taxon>Lepidoptera</taxon>
        <taxon>Glossata</taxon>
        <taxon>Ditrysia</taxon>
        <taxon>Papilionoidea</taxon>
        <taxon>Papilionidae</taxon>
        <taxon>Papilioninae</taxon>
        <taxon>Iphiclides</taxon>
    </lineage>
</organism>
<accession>A0ABN8HUC2</accession>
<dbReference type="SUPFAM" id="SSF82866">
    <property type="entry name" value="Multidrug efflux transporter AcrB transmembrane domain"/>
    <property type="match status" value="1"/>
</dbReference>
<keyword evidence="3 5" id="KW-1133">Transmembrane helix</keyword>
<feature type="transmembrane region" description="Helical" evidence="5">
    <location>
        <begin position="790"/>
        <end position="812"/>
    </location>
</feature>
<dbReference type="Pfam" id="PF22314">
    <property type="entry name" value="NPC1_MLD"/>
    <property type="match status" value="1"/>
</dbReference>
<gene>
    <name evidence="8" type="ORF">IPOD504_LOCUS3195</name>
</gene>
<dbReference type="InterPro" id="IPR053956">
    <property type="entry name" value="NPC1_MLD"/>
</dbReference>
<comment type="subcellular location">
    <subcellularLocation>
        <location evidence="1">Membrane</location>
        <topology evidence="1">Multi-pass membrane protein</topology>
    </subcellularLocation>
</comment>
<feature type="domain" description="Niemann-Pick C1 N-terminal" evidence="6">
    <location>
        <begin position="1"/>
        <end position="245"/>
    </location>
</feature>
<dbReference type="PANTHER" id="PTHR45727">
    <property type="entry name" value="NPC INTRACELLULAR CHOLESTEROL TRANSPORTER 1"/>
    <property type="match status" value="1"/>
</dbReference>
<dbReference type="Gene3D" id="1.20.1640.10">
    <property type="entry name" value="Multidrug efflux transporter AcrB transmembrane domain"/>
    <property type="match status" value="1"/>
</dbReference>
<sequence>MRGECIEINGFAKPCPFPEEAPPIFLNLTEVEKSEIRDILDSRCPFLMYDEYGILKPDEEIVTCCNSVQLRKMQDSLMIAEGVLGRCPTCLRNFVRQICEMNCSPDQARFVDVTLVDAGGVEYVNEIDYRMHEDFMLNAHASCAGVIVPQTGLPAINLMCGNAPVCDAESWFGFTGDTQANPLAPVQVNFLRWPTEEDSMNARAPPCYETMGEDLPCSCVDCVALCPTGNEPVLPDICTVLTVNCIGFSVGIVVFVIGVTIFCILTVFEYKRLRRGKIDSGNTKNVPEDSFLIKFFQEFFAAIGTFSANNPVLIIMMTSWVAFGMLYGVLNLNLTANPIELWSAPDSRSRAELNYFNSRFGPFYRAAQVYIKITGLKSFEVDNVTYGPAFRLEALKELVKLEDAIINIGRNNSGVVLEDVCYAPLRVRGGEKNIGQCVSMSAAVYLGSDRHNINNETYLNTIQNCLNNYLALNCMAEWGGGAEPDIAFGGFDSGNILSANTLLINFPISNYLLEEEMRPVLEWEQNFIDLLHDYEANWKADYVEVAFGAERSIEDEIERVSRAEIIPIADTPTDLCNKGGLASYFSQVNYLLDSEGRATVYDSSFMAYHVALGTSSDYISAVKYGYEVSENITEAIKRHTGMDVEVFPYSVFYVYYEQYLTMWSDTFASLGFCLIGAVVINLLASGFNVVTTLTVMFTAIMVVVDMMGVMYIWSIPLNAVSCVNLIVSIGIAVEFCSHIAYAFATSKCPPNERVADAVKRVGATIITGITFTNIPIIVLAFSYTQIIEVFFFRMLFSLVILGFLHASRKISIFDNFLSGGRVGRRLLKDANAALNASTLILSLVACAVLYFSVALRRLLRSSRERPAQGEPVPLER</sequence>
<feature type="transmembrane region" description="Helical" evidence="5">
    <location>
        <begin position="693"/>
        <end position="713"/>
    </location>
</feature>
<feature type="transmembrane region" description="Helical" evidence="5">
    <location>
        <begin position="667"/>
        <end position="687"/>
    </location>
</feature>
<feature type="transmembrane region" description="Helical" evidence="5">
    <location>
        <begin position="725"/>
        <end position="744"/>
    </location>
</feature>
<proteinExistence type="predicted"/>
<feature type="transmembrane region" description="Helical" evidence="5">
    <location>
        <begin position="314"/>
        <end position="334"/>
    </location>
</feature>
<evidence type="ECO:0008006" key="10">
    <source>
        <dbReference type="Google" id="ProtNLM"/>
    </source>
</evidence>
<name>A0ABN8HUC2_9NEOP</name>
<evidence type="ECO:0000256" key="1">
    <source>
        <dbReference type="ARBA" id="ARBA00004141"/>
    </source>
</evidence>
<feature type="domain" description="NPC1 middle luminal" evidence="7">
    <location>
        <begin position="354"/>
        <end position="551"/>
    </location>
</feature>
<feature type="transmembrane region" description="Helical" evidence="5">
    <location>
        <begin position="764"/>
        <end position="783"/>
    </location>
</feature>
<reference evidence="8" key="1">
    <citation type="submission" date="2022-03" db="EMBL/GenBank/DDBJ databases">
        <authorList>
            <person name="Martin H S."/>
        </authorList>
    </citation>
    <scope>NUCLEOTIDE SEQUENCE</scope>
</reference>
<evidence type="ECO:0000256" key="2">
    <source>
        <dbReference type="ARBA" id="ARBA00022692"/>
    </source>
</evidence>
<evidence type="ECO:0000313" key="8">
    <source>
        <dbReference type="EMBL" id="CAH2041487.1"/>
    </source>
</evidence>